<comment type="caution">
    <text evidence="2">The sequence shown here is derived from an EMBL/GenBank/DDBJ whole genome shotgun (WGS) entry which is preliminary data.</text>
</comment>
<proteinExistence type="predicted"/>
<name>A0AAD4QEC6_9AGAM</name>
<dbReference type="Proteomes" id="UP001201163">
    <property type="component" value="Unassembled WGS sequence"/>
</dbReference>
<reference evidence="2" key="1">
    <citation type="submission" date="2022-01" db="EMBL/GenBank/DDBJ databases">
        <title>Comparative genomics reveals a dynamic genome evolution in the ectomycorrhizal milk-cap (Lactarius) mushrooms.</title>
        <authorList>
            <consortium name="DOE Joint Genome Institute"/>
            <person name="Lebreton A."/>
            <person name="Tang N."/>
            <person name="Kuo A."/>
            <person name="LaButti K."/>
            <person name="Drula E."/>
            <person name="Barry K."/>
            <person name="Clum A."/>
            <person name="Lipzen A."/>
            <person name="Mousain D."/>
            <person name="Ng V."/>
            <person name="Wang R."/>
            <person name="Wang X."/>
            <person name="Dai Y."/>
            <person name="Henrissat B."/>
            <person name="Grigoriev I.V."/>
            <person name="Guerin-Laguette A."/>
            <person name="Yu F."/>
            <person name="Martin F.M."/>
        </authorList>
    </citation>
    <scope>NUCLEOTIDE SEQUENCE</scope>
    <source>
        <strain evidence="2">QP</strain>
    </source>
</reference>
<dbReference type="AlphaFoldDB" id="A0AAD4QEC6"/>
<sequence>MSSPPPPYTLQPPPAYFALPEAPNVPAPPIIATNRARHAVHLDSSGSDTPSAVTAYSEAIELLQWVIARRSRKPGNEAEVERVMDIHDRYTARVRELCRARRLPLPSHVSDASLASRHPLRDPPPVAVSPTSAHSAYEESEWDSELSSLLLSSSSSSATGEVLSSASSVSSAHWIVSEACDEEVKEWGQYLNGLGSGDDRRVSVTTAASSAVWSTIAVSHG</sequence>
<gene>
    <name evidence="2" type="ORF">EDB92DRAFT_1815630</name>
</gene>
<feature type="region of interest" description="Disordered" evidence="1">
    <location>
        <begin position="114"/>
        <end position="134"/>
    </location>
</feature>
<dbReference type="EMBL" id="JAKELL010000019">
    <property type="protein sequence ID" value="KAH8993142.1"/>
    <property type="molecule type" value="Genomic_DNA"/>
</dbReference>
<evidence type="ECO:0000256" key="1">
    <source>
        <dbReference type="SAM" id="MobiDB-lite"/>
    </source>
</evidence>
<protein>
    <recommendedName>
        <fullName evidence="4">MIT domain-containing protein</fullName>
    </recommendedName>
</protein>
<evidence type="ECO:0008006" key="4">
    <source>
        <dbReference type="Google" id="ProtNLM"/>
    </source>
</evidence>
<keyword evidence="3" id="KW-1185">Reference proteome</keyword>
<evidence type="ECO:0000313" key="2">
    <source>
        <dbReference type="EMBL" id="KAH8993142.1"/>
    </source>
</evidence>
<organism evidence="2 3">
    <name type="scientific">Lactarius akahatsu</name>
    <dbReference type="NCBI Taxonomy" id="416441"/>
    <lineage>
        <taxon>Eukaryota</taxon>
        <taxon>Fungi</taxon>
        <taxon>Dikarya</taxon>
        <taxon>Basidiomycota</taxon>
        <taxon>Agaricomycotina</taxon>
        <taxon>Agaricomycetes</taxon>
        <taxon>Russulales</taxon>
        <taxon>Russulaceae</taxon>
        <taxon>Lactarius</taxon>
    </lineage>
</organism>
<accession>A0AAD4QEC6</accession>
<evidence type="ECO:0000313" key="3">
    <source>
        <dbReference type="Proteomes" id="UP001201163"/>
    </source>
</evidence>